<keyword evidence="4" id="KW-1185">Reference proteome</keyword>
<keyword evidence="1" id="KW-1133">Transmembrane helix</keyword>
<accession>A0A7K1SKP6</accession>
<dbReference type="InterPro" id="IPR013491">
    <property type="entry name" value="Tape_meas_N"/>
</dbReference>
<feature type="transmembrane region" description="Helical" evidence="1">
    <location>
        <begin position="366"/>
        <end position="389"/>
    </location>
</feature>
<protein>
    <submittedName>
        <fullName evidence="3">Tape measure protein</fullName>
    </submittedName>
</protein>
<feature type="domain" description="Tape measure protein N-terminal" evidence="2">
    <location>
        <begin position="113"/>
        <end position="237"/>
    </location>
</feature>
<organism evidence="3 4">
    <name type="scientific">Spirosoma arboris</name>
    <dbReference type="NCBI Taxonomy" id="2682092"/>
    <lineage>
        <taxon>Bacteria</taxon>
        <taxon>Pseudomonadati</taxon>
        <taxon>Bacteroidota</taxon>
        <taxon>Cytophagia</taxon>
        <taxon>Cytophagales</taxon>
        <taxon>Cytophagaceae</taxon>
        <taxon>Spirosoma</taxon>
    </lineage>
</organism>
<evidence type="ECO:0000313" key="4">
    <source>
        <dbReference type="Proteomes" id="UP000436006"/>
    </source>
</evidence>
<sequence>MERKLTVEMGFSPTGLESGVGKAISKLQELGSFAIQFGDKFTSAIAGATSSASASISRFATQSNASLTSFYEKQDASRKIFSAGWGRLADDVAKAGKRLTVGLTLPLTLLGGQILQSYAEIDSLNRGLVSVMGSASLAGNEFKALRSVSALPGLGLQEAVAGSVRLQAVGFSADNARKALLQFGNAIALTGGGKSELNSVTVQLGQLAAKGKVLSQDLRPIIEAAPSIAPALLKIFKSVDPEIISEKLKIAGKDSTYFINLLTSELSKLPRIIGGPKNALENLSDSLTIAKYNFGQAADKAIDLTGKINSLGDFITSLSNDFSNLTPQTQGAILVVTSLVAAIGPLTLGLGTVVKLLPTIATGFGALFSPITAVVAVLAAVGVATYSIIKFNLAVVSSYSSARLLSEAHTSLAQSIGAETGRLSALLAVARDEKHSKLDRKKAIADINAISPEYLGNISLETINTKNATQAIREYTKSLTLKSQADYYAAKLSESAAKLTKEKQTPLEDRTTALDGFAARASSIGAYFGYYEESEKKLRKKQSELSSQAISDAQKEYDFNKRNLDVAIEQQVKLTKGKTTPTAIDFVSIGGQSSIAKLKDDVKAAKEAVESFRSDNPNKAVPTELLDRYKILSSRLEDATSDTKKHTAAVKESSSALEILQRVSENTAKKIQDQRALKGFVSAEDVHLLERTDAQIARITGSLEKLDKAQSIKPKVDFFTAEGSEKFRDIAGLVVAPLQRLPGLAARFNDVLKYRTIDQYTESIEKLKSSISKDLFSWLAIPRSTMDSLAEYIALLNKNSRATNEKTGLAEIRADNLAGGTMPNVVAVQSMIDQVRAGKDAINLSVQELAAAMSTGKATLAQGGVELLSGIGSAIGQGQNPLKAALKTILDILGNYIIQLGTALLLSSAALLAAAPLTFGITLAPGLGQQVAGGLLIAGGAAVKAIPFADGGTVEKPTYSLTGEYVGASRNPEFIAPASKAGGIIAQSLVKMGAVGGGGNFSVEKVISGSELRLIIRRSEAADIALGGGLS</sequence>
<keyword evidence="1" id="KW-0472">Membrane</keyword>
<name>A0A7K1SKP6_9BACT</name>
<dbReference type="NCBIfam" id="TIGR02675">
    <property type="entry name" value="tape_meas_nterm"/>
    <property type="match status" value="1"/>
</dbReference>
<dbReference type="Proteomes" id="UP000436006">
    <property type="component" value="Unassembled WGS sequence"/>
</dbReference>
<dbReference type="RefSeq" id="WP_157589199.1">
    <property type="nucleotide sequence ID" value="NZ_WPIN01000015.1"/>
</dbReference>
<proteinExistence type="predicted"/>
<dbReference type="EMBL" id="WPIN01000015">
    <property type="protein sequence ID" value="MVM34379.1"/>
    <property type="molecule type" value="Genomic_DNA"/>
</dbReference>
<evidence type="ECO:0000256" key="1">
    <source>
        <dbReference type="SAM" id="Phobius"/>
    </source>
</evidence>
<evidence type="ECO:0000313" key="3">
    <source>
        <dbReference type="EMBL" id="MVM34379.1"/>
    </source>
</evidence>
<dbReference type="AlphaFoldDB" id="A0A7K1SKP6"/>
<keyword evidence="1" id="KW-0812">Transmembrane</keyword>
<feature type="transmembrane region" description="Helical" evidence="1">
    <location>
        <begin position="332"/>
        <end position="354"/>
    </location>
</feature>
<comment type="caution">
    <text evidence="3">The sequence shown here is derived from an EMBL/GenBank/DDBJ whole genome shotgun (WGS) entry which is preliminary data.</text>
</comment>
<reference evidence="3 4" key="1">
    <citation type="submission" date="2019-12" db="EMBL/GenBank/DDBJ databases">
        <title>Spirosoma sp. HMF4905 genome sequencing and assembly.</title>
        <authorList>
            <person name="Kang H."/>
            <person name="Cha I."/>
            <person name="Kim H."/>
            <person name="Joh K."/>
        </authorList>
    </citation>
    <scope>NUCLEOTIDE SEQUENCE [LARGE SCALE GENOMIC DNA]</scope>
    <source>
        <strain evidence="3 4">HMF4905</strain>
    </source>
</reference>
<dbReference type="Pfam" id="PF20155">
    <property type="entry name" value="TMP_3"/>
    <property type="match status" value="1"/>
</dbReference>
<evidence type="ECO:0000259" key="2">
    <source>
        <dbReference type="Pfam" id="PF20155"/>
    </source>
</evidence>
<gene>
    <name evidence="3" type="ORF">GO755_30385</name>
</gene>